<dbReference type="AlphaFoldDB" id="A0A1H6F0P6"/>
<dbReference type="InterPro" id="IPR035994">
    <property type="entry name" value="Nucleoside_phosphorylase_sf"/>
</dbReference>
<evidence type="ECO:0000313" key="2">
    <source>
        <dbReference type="Proteomes" id="UP000236732"/>
    </source>
</evidence>
<sequence length="60" mass="6505">MEGIGVYAAAAKEKVDWIVVKSICDWGMGENDDWHAAASRNAAEFVRDVLLNGGLDSRPV</sequence>
<dbReference type="Gene3D" id="3.40.50.1580">
    <property type="entry name" value="Nucleoside phosphorylase domain"/>
    <property type="match status" value="1"/>
</dbReference>
<dbReference type="SUPFAM" id="SSF53167">
    <property type="entry name" value="Purine and uridine phosphorylases"/>
    <property type="match status" value="1"/>
</dbReference>
<name>A0A1H6F0P6_9ACTN</name>
<dbReference type="EMBL" id="FNVT01000033">
    <property type="protein sequence ID" value="SEH03173.1"/>
    <property type="molecule type" value="Genomic_DNA"/>
</dbReference>
<organism evidence="1 2">
    <name type="scientific">Nonomuraea solani</name>
    <dbReference type="NCBI Taxonomy" id="1144553"/>
    <lineage>
        <taxon>Bacteria</taxon>
        <taxon>Bacillati</taxon>
        <taxon>Actinomycetota</taxon>
        <taxon>Actinomycetes</taxon>
        <taxon>Streptosporangiales</taxon>
        <taxon>Streptosporangiaceae</taxon>
        <taxon>Nonomuraea</taxon>
    </lineage>
</organism>
<dbReference type="GO" id="GO:0009116">
    <property type="term" value="P:nucleoside metabolic process"/>
    <property type="evidence" value="ECO:0007669"/>
    <property type="project" value="InterPro"/>
</dbReference>
<evidence type="ECO:0000313" key="1">
    <source>
        <dbReference type="EMBL" id="SEH03173.1"/>
    </source>
</evidence>
<gene>
    <name evidence="1" type="ORF">SAMN05444920_13377</name>
</gene>
<reference evidence="1 2" key="1">
    <citation type="submission" date="2016-10" db="EMBL/GenBank/DDBJ databases">
        <authorList>
            <person name="de Groot N.N."/>
        </authorList>
    </citation>
    <scope>NUCLEOTIDE SEQUENCE [LARGE SCALE GENOMIC DNA]</scope>
    <source>
        <strain evidence="1 2">CGMCC 4.7037</strain>
    </source>
</reference>
<proteinExistence type="predicted"/>
<dbReference type="GO" id="GO:0003824">
    <property type="term" value="F:catalytic activity"/>
    <property type="evidence" value="ECO:0007669"/>
    <property type="project" value="InterPro"/>
</dbReference>
<accession>A0A1H6F0P6</accession>
<protein>
    <submittedName>
        <fullName evidence="1">Adenosylhomocysteine nucleosidase</fullName>
    </submittedName>
</protein>
<dbReference type="Proteomes" id="UP000236732">
    <property type="component" value="Unassembled WGS sequence"/>
</dbReference>
<keyword evidence="2" id="KW-1185">Reference proteome</keyword>